<feature type="transmembrane region" description="Helical" evidence="8">
    <location>
        <begin position="355"/>
        <end position="376"/>
    </location>
</feature>
<reference evidence="9" key="1">
    <citation type="submission" date="2021-11" db="EMBL/GenBank/DDBJ databases">
        <authorList>
            <consortium name="Genoscope - CEA"/>
            <person name="William W."/>
        </authorList>
    </citation>
    <scope>NUCLEOTIDE SEQUENCE</scope>
</reference>
<keyword evidence="3" id="KW-1003">Cell membrane</keyword>
<dbReference type="Pfam" id="PF03222">
    <property type="entry name" value="Trp_Tyr_perm"/>
    <property type="match status" value="1"/>
</dbReference>
<feature type="transmembrane region" description="Helical" evidence="8">
    <location>
        <begin position="195"/>
        <end position="215"/>
    </location>
</feature>
<feature type="transmembrane region" description="Helical" evidence="8">
    <location>
        <begin position="415"/>
        <end position="438"/>
    </location>
</feature>
<keyword evidence="5 8" id="KW-0812">Transmembrane</keyword>
<evidence type="ECO:0000256" key="3">
    <source>
        <dbReference type="ARBA" id="ARBA00022475"/>
    </source>
</evidence>
<evidence type="ECO:0000256" key="8">
    <source>
        <dbReference type="SAM" id="Phobius"/>
    </source>
</evidence>
<feature type="transmembrane region" description="Helical" evidence="8">
    <location>
        <begin position="444"/>
        <end position="463"/>
    </location>
</feature>
<evidence type="ECO:0000313" key="10">
    <source>
        <dbReference type="Proteomes" id="UP000789595"/>
    </source>
</evidence>
<feature type="transmembrane region" description="Helical" evidence="8">
    <location>
        <begin position="313"/>
        <end position="334"/>
    </location>
</feature>
<feature type="transmembrane region" description="Helical" evidence="8">
    <location>
        <begin position="475"/>
        <end position="501"/>
    </location>
</feature>
<sequence length="522" mass="52637">MNRQRILLLAAAYASHALQSPSSRIVHHRGAVRQLATPVVDAAEAPAADMSDASAAALIAGTTVGAGVLALPAATAGAGFAASTGVLCCSWVFMAAAGLLVAEAAAAASRRTGEADVGFLATVRELLGDDVSRVTGATYAFLHYALLVAYAAQGGGLLAGAVGAPAAAGALVFGAGVGGGVAFGPPKLVDKANDAFCAVVAASFVTLLVVGAGAFDAGRLMSTAPDAKAAFEAVPISILSLVYHNVIPTVSRRLGFDRARIARAVLLGSAFPLVMFIAWNALVQGVVDAGSSADPVAALIAAESGEAGAELSVAVQIFSFSAVVTSFVGFYYGMRGYVKDVLVESSASGLADDERVLAAAVLVPPSILAATDPGLFLPALDAAGTFGITLLFGIIPAACAWRLRKDENSEIFVPGGAAVLAAMVALSAFVFTGLIPFFGQMNSLIGAVFDPLLCFVLPSIMLYKSGLPMTPIDKAGALFYVFVVGVFAWGPGTGVAIYSIAESSDDVGGPFSCQCIAKQCST</sequence>
<evidence type="ECO:0000256" key="1">
    <source>
        <dbReference type="ARBA" id="ARBA00004429"/>
    </source>
</evidence>
<keyword evidence="7 8" id="KW-0472">Membrane</keyword>
<dbReference type="PANTHER" id="PTHR32195:SF26">
    <property type="entry name" value="TRYPTOPHAN OR TYROSINE TRANSPORTER PROTEIN"/>
    <property type="match status" value="1"/>
</dbReference>
<dbReference type="OrthoDB" id="204942at2759"/>
<organism evidence="9 10">
    <name type="scientific">Pelagomonas calceolata</name>
    <dbReference type="NCBI Taxonomy" id="35677"/>
    <lineage>
        <taxon>Eukaryota</taxon>
        <taxon>Sar</taxon>
        <taxon>Stramenopiles</taxon>
        <taxon>Ochrophyta</taxon>
        <taxon>Pelagophyceae</taxon>
        <taxon>Pelagomonadales</taxon>
        <taxon>Pelagomonadaceae</taxon>
        <taxon>Pelagomonas</taxon>
    </lineage>
</organism>
<keyword evidence="4" id="KW-0997">Cell inner membrane</keyword>
<accession>A0A8J2WUZ4</accession>
<evidence type="ECO:0000256" key="6">
    <source>
        <dbReference type="ARBA" id="ARBA00022989"/>
    </source>
</evidence>
<keyword evidence="6 8" id="KW-1133">Transmembrane helix</keyword>
<evidence type="ECO:0000256" key="2">
    <source>
        <dbReference type="ARBA" id="ARBA00022448"/>
    </source>
</evidence>
<dbReference type="InterPro" id="IPR018227">
    <property type="entry name" value="Amino_acid_transport_2"/>
</dbReference>
<name>A0A8J2WUZ4_9STRA</name>
<gene>
    <name evidence="9" type="ORF">PECAL_2P25030</name>
</gene>
<evidence type="ECO:0000313" key="9">
    <source>
        <dbReference type="EMBL" id="CAH0369382.1"/>
    </source>
</evidence>
<feature type="transmembrane region" description="Helical" evidence="8">
    <location>
        <begin position="264"/>
        <end position="282"/>
    </location>
</feature>
<dbReference type="EMBL" id="CAKKNE010000002">
    <property type="protein sequence ID" value="CAH0369382.1"/>
    <property type="molecule type" value="Genomic_DNA"/>
</dbReference>
<dbReference type="GO" id="GO:0003333">
    <property type="term" value="P:amino acid transmembrane transport"/>
    <property type="evidence" value="ECO:0007669"/>
    <property type="project" value="InterPro"/>
</dbReference>
<evidence type="ECO:0000256" key="7">
    <source>
        <dbReference type="ARBA" id="ARBA00023136"/>
    </source>
</evidence>
<keyword evidence="10" id="KW-1185">Reference proteome</keyword>
<feature type="transmembrane region" description="Helical" evidence="8">
    <location>
        <begin position="78"/>
        <end position="102"/>
    </location>
</feature>
<feature type="transmembrane region" description="Helical" evidence="8">
    <location>
        <begin position="158"/>
        <end position="183"/>
    </location>
</feature>
<dbReference type="AlphaFoldDB" id="A0A8J2WUZ4"/>
<keyword evidence="2" id="KW-0813">Transport</keyword>
<proteinExistence type="predicted"/>
<feature type="transmembrane region" description="Helical" evidence="8">
    <location>
        <begin position="382"/>
        <end position="403"/>
    </location>
</feature>
<dbReference type="GO" id="GO:0005886">
    <property type="term" value="C:plasma membrane"/>
    <property type="evidence" value="ECO:0007669"/>
    <property type="project" value="UniProtKB-SubCell"/>
</dbReference>
<feature type="transmembrane region" description="Helical" evidence="8">
    <location>
        <begin position="134"/>
        <end position="152"/>
    </location>
</feature>
<dbReference type="Gene3D" id="1.20.1740.10">
    <property type="entry name" value="Amino acid/polyamine transporter I"/>
    <property type="match status" value="1"/>
</dbReference>
<comment type="subcellular location">
    <subcellularLocation>
        <location evidence="1">Cell inner membrane</location>
        <topology evidence="1">Multi-pass membrane protein</topology>
    </subcellularLocation>
</comment>
<feature type="transmembrane region" description="Helical" evidence="8">
    <location>
        <begin position="227"/>
        <end position="243"/>
    </location>
</feature>
<protein>
    <recommendedName>
        <fullName evidence="11">Amino acid transporter transmembrane domain-containing protein</fullName>
    </recommendedName>
</protein>
<evidence type="ECO:0000256" key="5">
    <source>
        <dbReference type="ARBA" id="ARBA00022692"/>
    </source>
</evidence>
<evidence type="ECO:0000256" key="4">
    <source>
        <dbReference type="ARBA" id="ARBA00022519"/>
    </source>
</evidence>
<comment type="caution">
    <text evidence="9">The sequence shown here is derived from an EMBL/GenBank/DDBJ whole genome shotgun (WGS) entry which is preliminary data.</text>
</comment>
<evidence type="ECO:0008006" key="11">
    <source>
        <dbReference type="Google" id="ProtNLM"/>
    </source>
</evidence>
<dbReference type="Proteomes" id="UP000789595">
    <property type="component" value="Unassembled WGS sequence"/>
</dbReference>
<dbReference type="PANTHER" id="PTHR32195">
    <property type="entry name" value="OS07G0662800 PROTEIN"/>
    <property type="match status" value="1"/>
</dbReference>